<proteinExistence type="predicted"/>
<name>A0AAD7DM48_MYCRO</name>
<gene>
    <name evidence="2" type="ORF">B0H17DRAFT_460870</name>
</gene>
<feature type="region of interest" description="Disordered" evidence="1">
    <location>
        <begin position="81"/>
        <end position="107"/>
    </location>
</feature>
<dbReference type="EMBL" id="JARKIE010000041">
    <property type="protein sequence ID" value="KAJ7694570.1"/>
    <property type="molecule type" value="Genomic_DNA"/>
</dbReference>
<sequence length="107" mass="12013">MLVVAVFRLRVPRRLRHMHWLLGSRRPYVSDLWSLHLYSSLYLHHTSLPILRVRAPPAAAPSPKCPAVLLLRATLWEHSGRPATANSSHMAPPPPPGTSYQTSVIPK</sequence>
<evidence type="ECO:0000313" key="2">
    <source>
        <dbReference type="EMBL" id="KAJ7694570.1"/>
    </source>
</evidence>
<accession>A0AAD7DM48</accession>
<organism evidence="2 3">
    <name type="scientific">Mycena rosella</name>
    <name type="common">Pink bonnet</name>
    <name type="synonym">Agaricus rosellus</name>
    <dbReference type="NCBI Taxonomy" id="1033263"/>
    <lineage>
        <taxon>Eukaryota</taxon>
        <taxon>Fungi</taxon>
        <taxon>Dikarya</taxon>
        <taxon>Basidiomycota</taxon>
        <taxon>Agaricomycotina</taxon>
        <taxon>Agaricomycetes</taxon>
        <taxon>Agaricomycetidae</taxon>
        <taxon>Agaricales</taxon>
        <taxon>Marasmiineae</taxon>
        <taxon>Mycenaceae</taxon>
        <taxon>Mycena</taxon>
    </lineage>
</organism>
<feature type="compositionally biased region" description="Polar residues" evidence="1">
    <location>
        <begin position="98"/>
        <end position="107"/>
    </location>
</feature>
<evidence type="ECO:0000256" key="1">
    <source>
        <dbReference type="SAM" id="MobiDB-lite"/>
    </source>
</evidence>
<protein>
    <submittedName>
        <fullName evidence="2">Uncharacterized protein</fullName>
    </submittedName>
</protein>
<dbReference type="AlphaFoldDB" id="A0AAD7DM48"/>
<comment type="caution">
    <text evidence="2">The sequence shown here is derived from an EMBL/GenBank/DDBJ whole genome shotgun (WGS) entry which is preliminary data.</text>
</comment>
<dbReference type="Proteomes" id="UP001221757">
    <property type="component" value="Unassembled WGS sequence"/>
</dbReference>
<reference evidence="2" key="1">
    <citation type="submission" date="2023-03" db="EMBL/GenBank/DDBJ databases">
        <title>Massive genome expansion in bonnet fungi (Mycena s.s.) driven by repeated elements and novel gene families across ecological guilds.</title>
        <authorList>
            <consortium name="Lawrence Berkeley National Laboratory"/>
            <person name="Harder C.B."/>
            <person name="Miyauchi S."/>
            <person name="Viragh M."/>
            <person name="Kuo A."/>
            <person name="Thoen E."/>
            <person name="Andreopoulos B."/>
            <person name="Lu D."/>
            <person name="Skrede I."/>
            <person name="Drula E."/>
            <person name="Henrissat B."/>
            <person name="Morin E."/>
            <person name="Kohler A."/>
            <person name="Barry K."/>
            <person name="LaButti K."/>
            <person name="Morin E."/>
            <person name="Salamov A."/>
            <person name="Lipzen A."/>
            <person name="Mereny Z."/>
            <person name="Hegedus B."/>
            <person name="Baldrian P."/>
            <person name="Stursova M."/>
            <person name="Weitz H."/>
            <person name="Taylor A."/>
            <person name="Grigoriev I.V."/>
            <person name="Nagy L.G."/>
            <person name="Martin F."/>
            <person name="Kauserud H."/>
        </authorList>
    </citation>
    <scope>NUCLEOTIDE SEQUENCE</scope>
    <source>
        <strain evidence="2">CBHHK067</strain>
    </source>
</reference>
<keyword evidence="3" id="KW-1185">Reference proteome</keyword>
<evidence type="ECO:0000313" key="3">
    <source>
        <dbReference type="Proteomes" id="UP001221757"/>
    </source>
</evidence>